<feature type="compositionally biased region" description="Basic and acidic residues" evidence="12">
    <location>
        <begin position="572"/>
        <end position="593"/>
    </location>
</feature>
<feature type="domain" description="Cadherin" evidence="14">
    <location>
        <begin position="16"/>
        <end position="62"/>
    </location>
</feature>
<reference evidence="15 16" key="1">
    <citation type="submission" date="2018-04" db="EMBL/GenBank/DDBJ databases">
        <title>The genome of golden apple snail Pomacea canaliculata provides insight into stress tolerance and invasive adaptation.</title>
        <authorList>
            <person name="Liu C."/>
            <person name="Liu B."/>
            <person name="Ren Y."/>
            <person name="Zhang Y."/>
            <person name="Wang H."/>
            <person name="Li S."/>
            <person name="Jiang F."/>
            <person name="Yin L."/>
            <person name="Zhang G."/>
            <person name="Qian W."/>
            <person name="Fan W."/>
        </authorList>
    </citation>
    <scope>NUCLEOTIDE SEQUENCE [LARGE SCALE GENOMIC DNA]</scope>
    <source>
        <strain evidence="15">SZHN2017</strain>
        <tissue evidence="15">Muscle</tissue>
    </source>
</reference>
<evidence type="ECO:0000256" key="1">
    <source>
        <dbReference type="ARBA" id="ARBA00004251"/>
    </source>
</evidence>
<dbReference type="Pfam" id="PF00028">
    <property type="entry name" value="Cadherin"/>
    <property type="match status" value="3"/>
</dbReference>
<dbReference type="CDD" id="cd11304">
    <property type="entry name" value="Cadherin_repeat"/>
    <property type="match status" value="4"/>
</dbReference>
<dbReference type="GO" id="GO:0005509">
    <property type="term" value="F:calcium ion binding"/>
    <property type="evidence" value="ECO:0007669"/>
    <property type="project" value="UniProtKB-UniRule"/>
</dbReference>
<accession>A0A2T7NVY7</accession>
<protein>
    <recommendedName>
        <fullName evidence="14">Cadherin domain-containing protein</fullName>
    </recommendedName>
</protein>
<keyword evidence="5" id="KW-0677">Repeat</keyword>
<evidence type="ECO:0000256" key="8">
    <source>
        <dbReference type="ARBA" id="ARBA00022989"/>
    </source>
</evidence>
<feature type="domain" description="Cadherin" evidence="14">
    <location>
        <begin position="198"/>
        <end position="307"/>
    </location>
</feature>
<dbReference type="PROSITE" id="PS50268">
    <property type="entry name" value="CADHERIN_2"/>
    <property type="match status" value="4"/>
</dbReference>
<evidence type="ECO:0000313" key="15">
    <source>
        <dbReference type="EMBL" id="PVD25348.1"/>
    </source>
</evidence>
<evidence type="ECO:0000313" key="16">
    <source>
        <dbReference type="Proteomes" id="UP000245119"/>
    </source>
</evidence>
<dbReference type="PANTHER" id="PTHR24025:SF23">
    <property type="entry name" value="NEURAL-CADHERIN"/>
    <property type="match status" value="1"/>
</dbReference>
<keyword evidence="6 11" id="KW-0106">Calcium</keyword>
<dbReference type="PRINTS" id="PR00205">
    <property type="entry name" value="CADHERIN"/>
</dbReference>
<keyword evidence="8 13" id="KW-1133">Transmembrane helix</keyword>
<name>A0A2T7NVY7_POMCA</name>
<dbReference type="FunFam" id="2.60.40.60:FF:000092">
    <property type="entry name" value="Protocadherin 8"/>
    <property type="match status" value="1"/>
</dbReference>
<proteinExistence type="predicted"/>
<dbReference type="InterPro" id="IPR050971">
    <property type="entry name" value="Cadherin-domain_protein"/>
</dbReference>
<dbReference type="GO" id="GO:0005911">
    <property type="term" value="C:cell-cell junction"/>
    <property type="evidence" value="ECO:0007669"/>
    <property type="project" value="TreeGrafter"/>
</dbReference>
<evidence type="ECO:0000256" key="6">
    <source>
        <dbReference type="ARBA" id="ARBA00022837"/>
    </source>
</evidence>
<keyword evidence="9 13" id="KW-0472">Membrane</keyword>
<evidence type="ECO:0000256" key="12">
    <source>
        <dbReference type="SAM" id="MobiDB-lite"/>
    </source>
</evidence>
<dbReference type="AlphaFoldDB" id="A0A2T7NVY7"/>
<keyword evidence="7" id="KW-0130">Cell adhesion</keyword>
<gene>
    <name evidence="15" type="ORF">C0Q70_15848</name>
</gene>
<feature type="region of interest" description="Disordered" evidence="12">
    <location>
        <begin position="1"/>
        <end position="20"/>
    </location>
</feature>
<feature type="region of interest" description="Disordered" evidence="12">
    <location>
        <begin position="570"/>
        <end position="594"/>
    </location>
</feature>
<evidence type="ECO:0000256" key="13">
    <source>
        <dbReference type="SAM" id="Phobius"/>
    </source>
</evidence>
<evidence type="ECO:0000256" key="7">
    <source>
        <dbReference type="ARBA" id="ARBA00022889"/>
    </source>
</evidence>
<evidence type="ECO:0000259" key="14">
    <source>
        <dbReference type="PROSITE" id="PS50268"/>
    </source>
</evidence>
<dbReference type="InterPro" id="IPR002126">
    <property type="entry name" value="Cadherin-like_dom"/>
</dbReference>
<evidence type="ECO:0000256" key="4">
    <source>
        <dbReference type="ARBA" id="ARBA00022729"/>
    </source>
</evidence>
<dbReference type="FunFam" id="2.60.40.60:FF:000005">
    <property type="entry name" value="Protocadherin 9"/>
    <property type="match status" value="1"/>
</dbReference>
<dbReference type="GO" id="GO:0007156">
    <property type="term" value="P:homophilic cell adhesion via plasma membrane adhesion molecules"/>
    <property type="evidence" value="ECO:0007669"/>
    <property type="project" value="InterPro"/>
</dbReference>
<dbReference type="EMBL" id="PZQS01000009">
    <property type="protein sequence ID" value="PVD25348.1"/>
    <property type="molecule type" value="Genomic_DNA"/>
</dbReference>
<feature type="domain" description="Cadherin" evidence="14">
    <location>
        <begin position="308"/>
        <end position="412"/>
    </location>
</feature>
<dbReference type="Gene3D" id="2.60.40.60">
    <property type="entry name" value="Cadherins"/>
    <property type="match status" value="4"/>
</dbReference>
<evidence type="ECO:0000256" key="9">
    <source>
        <dbReference type="ARBA" id="ARBA00023136"/>
    </source>
</evidence>
<keyword evidence="4" id="KW-0732">Signal</keyword>
<dbReference type="PANTHER" id="PTHR24025">
    <property type="entry name" value="DESMOGLEIN FAMILY MEMBER"/>
    <property type="match status" value="1"/>
</dbReference>
<sequence>MVMSQTMRETETGQRVQKQLDRERTSRYFLVLAVADNGSPALTATTTITFSVSDVNDNSPVWSSTAYTFSVTENQPAGSPVGQVNNSSLHFPWSRGSDGDRRGSGVGGRAGVTATDADIGVNAALTYTLTLFWTGSSANFALDPATGRITTALPLDREATAQYSALMRVVDGGSPQLNALANVTISIGDLNDNVPTFDSVSYAATTTENDPVGTGILTLVVTDKDIGSNANISLFIDTSTTAGARAAQFLQVTSGTGVVSVKSTINRETNSSFTFTVVATDAGSPALTSSANVTITVTDQNDNVPVFTQTYYNTEIAYTGQCNRSIVAVSAKDADSGANGQVAYYLVQSSYDYVFQVDSATGLLSQRTTAGAGGMYTMQVTARDGGSPTRSATTPASIRIDAMVPNNVVITFNLGITATAFQGSQDEFVAQCQALVRQTYPTAVARLWCSETGSNSLAKVHVYFLRDNTTDSVANVNAAKYYVDSSTALSFFTSDPNGSPSSALSGTQWAPYNVKTVQLYYESQTPWQQSGEGIAVVTTCCVLGAVLLGVSAYMGVTYCRQSVTSRPRARKISVEGRSKVMSDGRRHEDRGDPDPPFLLPTCGLRLTGVRCMVCTPLQSVQQTSKANPVVTARVYRCPHQSPLNHEP</sequence>
<feature type="domain" description="Cadherin" evidence="14">
    <location>
        <begin position="63"/>
        <end position="197"/>
    </location>
</feature>
<dbReference type="InterPro" id="IPR015919">
    <property type="entry name" value="Cadherin-like_sf"/>
</dbReference>
<evidence type="ECO:0000256" key="3">
    <source>
        <dbReference type="ARBA" id="ARBA00022692"/>
    </source>
</evidence>
<keyword evidence="16" id="KW-1185">Reference proteome</keyword>
<keyword evidence="3 13" id="KW-0812">Transmembrane</keyword>
<feature type="compositionally biased region" description="Basic and acidic residues" evidence="12">
    <location>
        <begin position="8"/>
        <end position="20"/>
    </location>
</feature>
<feature type="transmembrane region" description="Helical" evidence="13">
    <location>
        <begin position="533"/>
        <end position="556"/>
    </location>
</feature>
<dbReference type="SMART" id="SM00112">
    <property type="entry name" value="CA"/>
    <property type="match status" value="4"/>
</dbReference>
<evidence type="ECO:0000256" key="11">
    <source>
        <dbReference type="PROSITE-ProRule" id="PRU00043"/>
    </source>
</evidence>
<keyword evidence="2" id="KW-1003">Cell membrane</keyword>
<dbReference type="STRING" id="400727.A0A2T7NVY7"/>
<dbReference type="FunFam" id="2.60.40.60:FF:000116">
    <property type="entry name" value="Dachsous cadherin-related 2"/>
    <property type="match status" value="1"/>
</dbReference>
<dbReference type="OrthoDB" id="6162546at2759"/>
<comment type="subcellular location">
    <subcellularLocation>
        <location evidence="1">Cell membrane</location>
        <topology evidence="1">Single-pass type I membrane protein</topology>
    </subcellularLocation>
</comment>
<evidence type="ECO:0000256" key="5">
    <source>
        <dbReference type="ARBA" id="ARBA00022737"/>
    </source>
</evidence>
<organism evidence="15 16">
    <name type="scientific">Pomacea canaliculata</name>
    <name type="common">Golden apple snail</name>
    <dbReference type="NCBI Taxonomy" id="400727"/>
    <lineage>
        <taxon>Eukaryota</taxon>
        <taxon>Metazoa</taxon>
        <taxon>Spiralia</taxon>
        <taxon>Lophotrochozoa</taxon>
        <taxon>Mollusca</taxon>
        <taxon>Gastropoda</taxon>
        <taxon>Caenogastropoda</taxon>
        <taxon>Architaenioglossa</taxon>
        <taxon>Ampullarioidea</taxon>
        <taxon>Ampullariidae</taxon>
        <taxon>Pomacea</taxon>
    </lineage>
</organism>
<dbReference type="PROSITE" id="PS00232">
    <property type="entry name" value="CADHERIN_1"/>
    <property type="match status" value="1"/>
</dbReference>
<evidence type="ECO:0000256" key="10">
    <source>
        <dbReference type="ARBA" id="ARBA00023180"/>
    </source>
</evidence>
<keyword evidence="10" id="KW-0325">Glycoprotein</keyword>
<comment type="caution">
    <text evidence="15">The sequence shown here is derived from an EMBL/GenBank/DDBJ whole genome shotgun (WGS) entry which is preliminary data.</text>
</comment>
<evidence type="ECO:0000256" key="2">
    <source>
        <dbReference type="ARBA" id="ARBA00022475"/>
    </source>
</evidence>
<dbReference type="GO" id="GO:0005886">
    <property type="term" value="C:plasma membrane"/>
    <property type="evidence" value="ECO:0007669"/>
    <property type="project" value="UniProtKB-SubCell"/>
</dbReference>
<dbReference type="Proteomes" id="UP000245119">
    <property type="component" value="Linkage Group LG9"/>
</dbReference>
<dbReference type="InterPro" id="IPR020894">
    <property type="entry name" value="Cadherin_CS"/>
</dbReference>
<dbReference type="SUPFAM" id="SSF49313">
    <property type="entry name" value="Cadherin-like"/>
    <property type="match status" value="4"/>
</dbReference>